<dbReference type="GO" id="GO:0005634">
    <property type="term" value="C:nucleus"/>
    <property type="evidence" value="ECO:0007669"/>
    <property type="project" value="TreeGrafter"/>
</dbReference>
<dbReference type="GO" id="GO:0051754">
    <property type="term" value="P:meiotic sister chromatid cohesion, centromeric"/>
    <property type="evidence" value="ECO:0007669"/>
    <property type="project" value="TreeGrafter"/>
</dbReference>
<evidence type="ECO:0000256" key="1">
    <source>
        <dbReference type="SAM" id="MobiDB-lite"/>
    </source>
</evidence>
<reference evidence="3" key="1">
    <citation type="submission" date="2024-02" db="UniProtKB">
        <authorList>
            <consortium name="WormBaseParasite"/>
        </authorList>
    </citation>
    <scope>IDENTIFICATION</scope>
</reference>
<dbReference type="PANTHER" id="PTHR14030">
    <property type="entry name" value="MITOTIC CHECKPOINT SERINE/THREONINE-PROTEIN KINASE BUB1"/>
    <property type="match status" value="1"/>
</dbReference>
<name>A0AAF3FNV7_9BILA</name>
<dbReference type="PANTHER" id="PTHR14030:SF4">
    <property type="entry name" value="BUB1 KINASE, ISOFORM A-RELATED"/>
    <property type="match status" value="1"/>
</dbReference>
<keyword evidence="2" id="KW-1185">Reference proteome</keyword>
<dbReference type="SUPFAM" id="SSF56112">
    <property type="entry name" value="Protein kinase-like (PK-like)"/>
    <property type="match status" value="1"/>
</dbReference>
<dbReference type="GO" id="GO:0007094">
    <property type="term" value="P:mitotic spindle assembly checkpoint signaling"/>
    <property type="evidence" value="ECO:0007669"/>
    <property type="project" value="InterPro"/>
</dbReference>
<dbReference type="Proteomes" id="UP000887575">
    <property type="component" value="Unassembled WGS sequence"/>
</dbReference>
<dbReference type="WBParaSite" id="MBELARI_LOCUS8444">
    <property type="protein sequence ID" value="MBELARI_LOCUS8444"/>
    <property type="gene ID" value="MBELARI_LOCUS8444"/>
</dbReference>
<organism evidence="2 3">
    <name type="scientific">Mesorhabditis belari</name>
    <dbReference type="NCBI Taxonomy" id="2138241"/>
    <lineage>
        <taxon>Eukaryota</taxon>
        <taxon>Metazoa</taxon>
        <taxon>Ecdysozoa</taxon>
        <taxon>Nematoda</taxon>
        <taxon>Chromadorea</taxon>
        <taxon>Rhabditida</taxon>
        <taxon>Rhabditina</taxon>
        <taxon>Rhabditomorpha</taxon>
        <taxon>Rhabditoidea</taxon>
        <taxon>Rhabditidae</taxon>
        <taxon>Mesorhabditinae</taxon>
        <taxon>Mesorhabditis</taxon>
    </lineage>
</organism>
<evidence type="ECO:0000313" key="3">
    <source>
        <dbReference type="WBParaSite" id="MBELARI_LOCUS8444"/>
    </source>
</evidence>
<evidence type="ECO:0000313" key="2">
    <source>
        <dbReference type="Proteomes" id="UP000887575"/>
    </source>
</evidence>
<feature type="compositionally biased region" description="Basic and acidic residues" evidence="1">
    <location>
        <begin position="83"/>
        <end position="92"/>
    </location>
</feature>
<proteinExistence type="predicted"/>
<feature type="compositionally biased region" description="Acidic residues" evidence="1">
    <location>
        <begin position="61"/>
        <end position="82"/>
    </location>
</feature>
<dbReference type="GO" id="GO:0000776">
    <property type="term" value="C:kinetochore"/>
    <property type="evidence" value="ECO:0007669"/>
    <property type="project" value="UniProtKB-ARBA"/>
</dbReference>
<feature type="region of interest" description="Disordered" evidence="1">
    <location>
        <begin position="54"/>
        <end position="93"/>
    </location>
</feature>
<dbReference type="AlphaFoldDB" id="A0AAF3FNV7"/>
<protein>
    <submittedName>
        <fullName evidence="3">Uncharacterized protein</fullName>
    </submittedName>
</protein>
<dbReference type="GO" id="GO:0032991">
    <property type="term" value="C:protein-containing complex"/>
    <property type="evidence" value="ECO:0007669"/>
    <property type="project" value="UniProtKB-ARBA"/>
</dbReference>
<dbReference type="Gene3D" id="1.10.510.10">
    <property type="entry name" value="Transferase(Phosphotransferase) domain 1"/>
    <property type="match status" value="2"/>
</dbReference>
<sequence>MLLECYDRDISYGILVNVQAGFEDVLMLGRFVEKLSSVAGYQQVRVDEGNFSAMMSGGLEHEDDTGEEDFDEYDTDEEDVDESKEFGSKSEAKMNVQRPRPILMFVEERGNPPANPIDFHFPAGGTYFEITDPRDNVCYRFAHTQPVNNRTYESFPRDFGTTTRGARFKYLLHNVMMQSPPNPINTHRHFKQHQSGQLPLTVFVDLAEVDVATIRQFNQFRHGHGEGGFAKVHRARNDEGLTVALKYEVPSCAWEAYISQAVHNRVSTEISLAIMKIDDIGRAGTQCFDCPEMLNDRPWTYQTDHFSFAASLHVGIFKTYGKVVEDSNGFMFEKPLPRRRPKAPYIRGVMSQMLSIPSCEAISS</sequence>
<dbReference type="InterPro" id="IPR015661">
    <property type="entry name" value="Bub1/Mad3"/>
</dbReference>
<accession>A0AAF3FNV7</accession>
<dbReference type="InterPro" id="IPR011009">
    <property type="entry name" value="Kinase-like_dom_sf"/>
</dbReference>
<dbReference type="GO" id="GO:0004672">
    <property type="term" value="F:protein kinase activity"/>
    <property type="evidence" value="ECO:0007669"/>
    <property type="project" value="TreeGrafter"/>
</dbReference>